<name>A0A5K7S4P1_9BACT</name>
<sequence>MKNTLEIFMIATGNESVKFITFSAYFRLYSYNSINKSFGF</sequence>
<keyword evidence="2" id="KW-1185">Reference proteome</keyword>
<accession>A0A5K7S4P1</accession>
<proteinExistence type="predicted"/>
<dbReference type="KEGG" id="anf:AQPE_0607"/>
<evidence type="ECO:0000313" key="2">
    <source>
        <dbReference type="Proteomes" id="UP001193389"/>
    </source>
</evidence>
<dbReference type="AlphaFoldDB" id="A0A5K7S4P1"/>
<reference evidence="1" key="1">
    <citation type="journal article" date="2020" name="Int. J. Syst. Evol. Microbiol.">
        <title>Aquipluma nitroreducens gen. nov. sp. nov., a novel facultatively anaerobic bacterium isolated from a freshwater lake.</title>
        <authorList>
            <person name="Watanabe M."/>
            <person name="Kojima H."/>
            <person name="Fukui M."/>
        </authorList>
    </citation>
    <scope>NUCLEOTIDE SEQUENCE</scope>
    <source>
        <strain evidence="1">MeG22</strain>
    </source>
</reference>
<protein>
    <submittedName>
        <fullName evidence="1">Uncharacterized protein</fullName>
    </submittedName>
</protein>
<dbReference type="EMBL" id="AP018694">
    <property type="protein sequence ID" value="BBE16469.1"/>
    <property type="molecule type" value="Genomic_DNA"/>
</dbReference>
<organism evidence="1 2">
    <name type="scientific">Aquipluma nitroreducens</name>
    <dbReference type="NCBI Taxonomy" id="2010828"/>
    <lineage>
        <taxon>Bacteria</taxon>
        <taxon>Pseudomonadati</taxon>
        <taxon>Bacteroidota</taxon>
        <taxon>Bacteroidia</taxon>
        <taxon>Marinilabiliales</taxon>
        <taxon>Prolixibacteraceae</taxon>
        <taxon>Aquipluma</taxon>
    </lineage>
</organism>
<evidence type="ECO:0000313" key="1">
    <source>
        <dbReference type="EMBL" id="BBE16469.1"/>
    </source>
</evidence>
<gene>
    <name evidence="1" type="ORF">AQPE_0607</name>
</gene>
<dbReference type="Proteomes" id="UP001193389">
    <property type="component" value="Chromosome"/>
</dbReference>